<feature type="domain" description="Peptidase S54 rhomboid" evidence="8">
    <location>
        <begin position="40"/>
        <end position="170"/>
    </location>
</feature>
<evidence type="ECO:0000256" key="5">
    <source>
        <dbReference type="ARBA" id="ARBA00022989"/>
    </source>
</evidence>
<evidence type="ECO:0000256" key="6">
    <source>
        <dbReference type="ARBA" id="ARBA00023136"/>
    </source>
</evidence>
<dbReference type="AlphaFoldDB" id="A0AA35S5K5"/>
<accession>A0AA35S5K5</accession>
<evidence type="ECO:0000256" key="1">
    <source>
        <dbReference type="ARBA" id="ARBA00000156"/>
    </source>
</evidence>
<feature type="transmembrane region" description="Helical" evidence="7">
    <location>
        <begin position="149"/>
        <end position="168"/>
    </location>
</feature>
<comment type="catalytic activity">
    <reaction evidence="1">
        <text>Cleaves type-1 transmembrane domains using a catalytic dyad composed of serine and histidine that are contributed by different transmembrane domains.</text>
        <dbReference type="EC" id="3.4.21.105"/>
    </reaction>
</comment>
<evidence type="ECO:0000256" key="7">
    <source>
        <dbReference type="SAM" id="Phobius"/>
    </source>
</evidence>
<proteinExistence type="predicted"/>
<dbReference type="GO" id="GO:0016020">
    <property type="term" value="C:membrane"/>
    <property type="evidence" value="ECO:0007669"/>
    <property type="project" value="UniProtKB-SubCell"/>
</dbReference>
<dbReference type="PANTHER" id="PTHR43731">
    <property type="entry name" value="RHOMBOID PROTEASE"/>
    <property type="match status" value="1"/>
</dbReference>
<dbReference type="InterPro" id="IPR022764">
    <property type="entry name" value="Peptidase_S54_rhomboid_dom"/>
</dbReference>
<evidence type="ECO:0000313" key="9">
    <source>
        <dbReference type="EMBL" id="CAI8022592.1"/>
    </source>
</evidence>
<evidence type="ECO:0000256" key="4">
    <source>
        <dbReference type="ARBA" id="ARBA00022692"/>
    </source>
</evidence>
<organism evidence="9 10">
    <name type="scientific">Geodia barretti</name>
    <name type="common">Barrett's horny sponge</name>
    <dbReference type="NCBI Taxonomy" id="519541"/>
    <lineage>
        <taxon>Eukaryota</taxon>
        <taxon>Metazoa</taxon>
        <taxon>Porifera</taxon>
        <taxon>Demospongiae</taxon>
        <taxon>Heteroscleromorpha</taxon>
        <taxon>Tetractinellida</taxon>
        <taxon>Astrophorina</taxon>
        <taxon>Geodiidae</taxon>
        <taxon>Geodia</taxon>
    </lineage>
</organism>
<dbReference type="Pfam" id="PF01694">
    <property type="entry name" value="Rhomboid"/>
    <property type="match status" value="1"/>
</dbReference>
<dbReference type="Proteomes" id="UP001174909">
    <property type="component" value="Unassembled WGS sequence"/>
</dbReference>
<keyword evidence="6 7" id="KW-0472">Membrane</keyword>
<comment type="caution">
    <text evidence="9">The sequence shown here is derived from an EMBL/GenBank/DDBJ whole genome shotgun (WGS) entry which is preliminary data.</text>
</comment>
<dbReference type="SUPFAM" id="SSF144091">
    <property type="entry name" value="Rhomboid-like"/>
    <property type="match status" value="1"/>
</dbReference>
<feature type="transmembrane region" description="Helical" evidence="7">
    <location>
        <begin position="43"/>
        <end position="66"/>
    </location>
</feature>
<evidence type="ECO:0000256" key="2">
    <source>
        <dbReference type="ARBA" id="ARBA00004141"/>
    </source>
</evidence>
<gene>
    <name evidence="9" type="ORF">GBAR_LOCUS13252</name>
</gene>
<comment type="subcellular location">
    <subcellularLocation>
        <location evidence="2">Membrane</location>
        <topology evidence="2">Multi-pass membrane protein</topology>
    </subcellularLocation>
</comment>
<evidence type="ECO:0000259" key="8">
    <source>
        <dbReference type="Pfam" id="PF01694"/>
    </source>
</evidence>
<name>A0AA35S5K5_GEOBA</name>
<keyword evidence="5 7" id="KW-1133">Transmembrane helix</keyword>
<evidence type="ECO:0000313" key="10">
    <source>
        <dbReference type="Proteomes" id="UP001174909"/>
    </source>
</evidence>
<keyword evidence="10" id="KW-1185">Reference proteome</keyword>
<protein>
    <recommendedName>
        <fullName evidence="3">rhomboid protease</fullName>
        <ecNumber evidence="3">3.4.21.105</ecNumber>
    </recommendedName>
</protein>
<dbReference type="InterPro" id="IPR035952">
    <property type="entry name" value="Rhomboid-like_sf"/>
</dbReference>
<sequence length="185" mass="18920">MIGFIVVIFVVEVANSLFSHSLNAYGIVPRTTGGLIGIPLSPLLHGGFLHVQSNAVGLLALGGLAAISSGKRFPLVLVTITLVGGMGVWLVGRSATHVGASGLVFGFFGYLLVKGLVDRSILSVLVAIVVAGVFGLAILSGILPTRGYVSWEGHLCGLVAGGLVAMMMRKQRGSGRQGSNPGPGM</sequence>
<dbReference type="PANTHER" id="PTHR43731:SF9">
    <property type="entry name" value="SLR1461 PROTEIN"/>
    <property type="match status" value="1"/>
</dbReference>
<dbReference type="Gene3D" id="1.20.1540.10">
    <property type="entry name" value="Rhomboid-like"/>
    <property type="match status" value="1"/>
</dbReference>
<dbReference type="EMBL" id="CASHTH010001965">
    <property type="protein sequence ID" value="CAI8022592.1"/>
    <property type="molecule type" value="Genomic_DNA"/>
</dbReference>
<feature type="transmembrane region" description="Helical" evidence="7">
    <location>
        <begin position="124"/>
        <end position="143"/>
    </location>
</feature>
<feature type="transmembrane region" description="Helical" evidence="7">
    <location>
        <begin position="73"/>
        <end position="92"/>
    </location>
</feature>
<keyword evidence="4 7" id="KW-0812">Transmembrane</keyword>
<dbReference type="EC" id="3.4.21.105" evidence="3"/>
<feature type="transmembrane region" description="Helical" evidence="7">
    <location>
        <begin position="98"/>
        <end position="117"/>
    </location>
</feature>
<reference evidence="9" key="1">
    <citation type="submission" date="2023-03" db="EMBL/GenBank/DDBJ databases">
        <authorList>
            <person name="Steffen K."/>
            <person name="Cardenas P."/>
        </authorList>
    </citation>
    <scope>NUCLEOTIDE SEQUENCE</scope>
</reference>
<dbReference type="InterPro" id="IPR050925">
    <property type="entry name" value="Rhomboid_protease_S54"/>
</dbReference>
<evidence type="ECO:0000256" key="3">
    <source>
        <dbReference type="ARBA" id="ARBA00013039"/>
    </source>
</evidence>
<dbReference type="GO" id="GO:0004252">
    <property type="term" value="F:serine-type endopeptidase activity"/>
    <property type="evidence" value="ECO:0007669"/>
    <property type="project" value="InterPro"/>
</dbReference>